<dbReference type="EMBL" id="CH933811">
    <property type="protein sequence ID" value="KRG07033.1"/>
    <property type="molecule type" value="Genomic_DNA"/>
</dbReference>
<comment type="cofactor">
    <cofactor evidence="1">
        <name>Mg(2+)</name>
        <dbReference type="ChEBI" id="CHEBI:18420"/>
    </cofactor>
</comment>
<dbReference type="SMART" id="SM00220">
    <property type="entry name" value="S_TKc"/>
    <property type="match status" value="1"/>
</dbReference>
<evidence type="ECO:0000256" key="5">
    <source>
        <dbReference type="ARBA" id="ARBA00012513"/>
    </source>
</evidence>
<dbReference type="GO" id="GO:0043524">
    <property type="term" value="P:negative regulation of neuron apoptotic process"/>
    <property type="evidence" value="ECO:0007669"/>
    <property type="project" value="EnsemblMetazoa"/>
</dbReference>
<dbReference type="Gene3D" id="1.10.510.10">
    <property type="entry name" value="Transferase(Phosphotransferase) domain 1"/>
    <property type="match status" value="1"/>
</dbReference>
<evidence type="ECO:0000256" key="17">
    <source>
        <dbReference type="ARBA" id="ARBA00047899"/>
    </source>
</evidence>
<organism evidence="21 22">
    <name type="scientific">Drosophila mojavensis</name>
    <name type="common">Fruit fly</name>
    <dbReference type="NCBI Taxonomy" id="7230"/>
    <lineage>
        <taxon>Eukaryota</taxon>
        <taxon>Metazoa</taxon>
        <taxon>Ecdysozoa</taxon>
        <taxon>Arthropoda</taxon>
        <taxon>Hexapoda</taxon>
        <taxon>Insecta</taxon>
        <taxon>Pterygota</taxon>
        <taxon>Neoptera</taxon>
        <taxon>Endopterygota</taxon>
        <taxon>Diptera</taxon>
        <taxon>Brachycera</taxon>
        <taxon>Muscomorpha</taxon>
        <taxon>Ephydroidea</taxon>
        <taxon>Drosophilidae</taxon>
        <taxon>Drosophila</taxon>
    </lineage>
</organism>
<dbReference type="EMBL" id="CH933811">
    <property type="protein sequence ID" value="EDW06589.1"/>
    <property type="molecule type" value="Genomic_DNA"/>
</dbReference>
<name>B4L5Y0_DROMO</name>
<dbReference type="GO" id="GO:0072375">
    <property type="term" value="P:medium-term memory"/>
    <property type="evidence" value="ECO:0007669"/>
    <property type="project" value="EnsemblMetazoa"/>
</dbReference>
<dbReference type="Pfam" id="PF00069">
    <property type="entry name" value="Pkinase"/>
    <property type="match status" value="1"/>
</dbReference>
<dbReference type="GO" id="GO:0030382">
    <property type="term" value="P:sperm mitochondrion organization"/>
    <property type="evidence" value="ECO:0007669"/>
    <property type="project" value="EnsemblMetazoa"/>
</dbReference>
<feature type="domain" description="Protein kinase" evidence="20">
    <location>
        <begin position="246"/>
        <end position="649"/>
    </location>
</feature>
<feature type="region of interest" description="Disordered" evidence="19">
    <location>
        <begin position="206"/>
        <end position="240"/>
    </location>
</feature>
<dbReference type="FunCoup" id="B4L5Y0">
    <property type="interactions" value="263"/>
</dbReference>
<dbReference type="GO" id="GO:0005829">
    <property type="term" value="C:cytosol"/>
    <property type="evidence" value="ECO:0007669"/>
    <property type="project" value="UniProtKB-SubCell"/>
</dbReference>
<dbReference type="OMA" id="FGQHARK"/>
<dbReference type="GO" id="GO:0035234">
    <property type="term" value="P:ectopic germ cell programmed cell death"/>
    <property type="evidence" value="ECO:0007669"/>
    <property type="project" value="EnsemblMetazoa"/>
</dbReference>
<dbReference type="GO" id="GO:0061734">
    <property type="term" value="P:type 2 mitophagy"/>
    <property type="evidence" value="ECO:0007669"/>
    <property type="project" value="EnsemblMetazoa"/>
</dbReference>
<dbReference type="AlphaFoldDB" id="B4L5Y0"/>
<dbReference type="KEGG" id="dmo:Dmoj_GI21816"/>
<comment type="catalytic activity">
    <reaction evidence="18">
        <text>L-seryl-[protein] + ATP = O-phospho-L-seryl-[protein] + ADP + H(+)</text>
        <dbReference type="Rhea" id="RHEA:17989"/>
        <dbReference type="Rhea" id="RHEA-COMP:9863"/>
        <dbReference type="Rhea" id="RHEA-COMP:11604"/>
        <dbReference type="ChEBI" id="CHEBI:15378"/>
        <dbReference type="ChEBI" id="CHEBI:29999"/>
        <dbReference type="ChEBI" id="CHEBI:30616"/>
        <dbReference type="ChEBI" id="CHEBI:83421"/>
        <dbReference type="ChEBI" id="CHEBI:456216"/>
        <dbReference type="EC" id="2.7.11.1"/>
    </reaction>
</comment>
<evidence type="ECO:0000256" key="2">
    <source>
        <dbReference type="ARBA" id="ARBA00004434"/>
    </source>
</evidence>
<comment type="catalytic activity">
    <reaction evidence="17">
        <text>L-threonyl-[protein] + ATP = O-phospho-L-threonyl-[protein] + ADP + H(+)</text>
        <dbReference type="Rhea" id="RHEA:46608"/>
        <dbReference type="Rhea" id="RHEA-COMP:11060"/>
        <dbReference type="Rhea" id="RHEA-COMP:11605"/>
        <dbReference type="ChEBI" id="CHEBI:15378"/>
        <dbReference type="ChEBI" id="CHEBI:30013"/>
        <dbReference type="ChEBI" id="CHEBI:30616"/>
        <dbReference type="ChEBI" id="CHEBI:61977"/>
        <dbReference type="ChEBI" id="CHEBI:456216"/>
        <dbReference type="EC" id="2.7.11.1"/>
    </reaction>
</comment>
<evidence type="ECO:0000256" key="3">
    <source>
        <dbReference type="ARBA" id="ARBA00004514"/>
    </source>
</evidence>
<dbReference type="GO" id="GO:1904061">
    <property type="term" value="P:positive regulation of locomotor rhythm"/>
    <property type="evidence" value="ECO:0007669"/>
    <property type="project" value="EnsemblMetazoa"/>
</dbReference>
<dbReference type="GO" id="GO:0000001">
    <property type="term" value="P:mitochondrion inheritance"/>
    <property type="evidence" value="ECO:0007669"/>
    <property type="project" value="EnsemblMetazoa"/>
</dbReference>
<protein>
    <recommendedName>
        <fullName evidence="5">non-specific serine/threonine protein kinase</fullName>
        <ecNumber evidence="5">2.7.11.1</ecNumber>
    </recommendedName>
</protein>
<keyword evidence="22" id="KW-1185">Reference proteome</keyword>
<evidence type="ECO:0000256" key="16">
    <source>
        <dbReference type="ARBA" id="ARBA00023128"/>
    </source>
</evidence>
<reference evidence="21" key="3">
    <citation type="submission" date="2015-11" db="EMBL/GenBank/DDBJ databases">
        <authorList>
            <consortium name="FlyBase"/>
        </authorList>
    </citation>
    <scope>NUCLEOTIDE SEQUENCE</scope>
    <source>
        <strain evidence="21">TSC#15081-1352.22</strain>
    </source>
</reference>
<evidence type="ECO:0000256" key="6">
    <source>
        <dbReference type="ARBA" id="ARBA00022527"/>
    </source>
</evidence>
<dbReference type="GO" id="GO:0072655">
    <property type="term" value="P:establishment of protein localization to mitochondrion"/>
    <property type="evidence" value="ECO:0007669"/>
    <property type="project" value="EnsemblMetazoa"/>
</dbReference>
<sequence>MSVRLLTVRLVKHGRYVLRSYWNREIHSNILEQSQLKTRSKRGFPLSSVNVLRNSAAPQPTANVVPRCNPASSATSSPATSGLFRFGQHARKLFIDNILSRVTTNYSEELRQRATRKLFYGDSAPFFALIGVSLATGSGVLSKEDELEGVCWEIREAASRLQADWNRDEISETLTSNFNIDQLEVGPPIAKGCAAVVYAANFKETPVTQQSPNTSSDTTARPTVTKAMPTPPSSSSTWNHELMSPLQNMSRFVHNFGGSVDNIYNYSQPTAAAAFVDGQTQMSKQQQEEQQQQSQQQQQQQPLSAAYSQPQQPKQQQPQQQQQIHAENESIERYPLALKMMFNYDIQSNALSILRAMYKETVPARQRRMNASAEEWERLLQHQTVTLPPHPNVVCMFGFFCDEVRNFPEGHILYPIAQPQRINPQGYGRNMSLYLLMKRYDYSLRGLLDTTELSTRTKILLLAQMLEAVTHLSRHGVAHRDLKSDNVLIELQSSSLHDQSASSAAPLLVLSDFGCCLADKVHGLRLPYAANDIDKGGNAALMAPEIFNTQPGPFAVLNYSKADLWACGALAYEIFGQPNPFYSASAGMARAKGELTYSLRNSDYRHEQLPPLCDDCPPLMQQLVYNILNPNPSKRVSPDIAANVMQLFLWAPSKWLKAGGMPSSPEILQWLLSLTTKIMCEGRPQHGHKSSSSSSSSSAPSSGRHAYVEYLLICSFLVRARLRRIRGALNWIQNVVAA</sequence>
<evidence type="ECO:0000256" key="1">
    <source>
        <dbReference type="ARBA" id="ARBA00001946"/>
    </source>
</evidence>
<dbReference type="GO" id="GO:0048078">
    <property type="term" value="P:positive regulation of compound eye pigmentation"/>
    <property type="evidence" value="ECO:0007669"/>
    <property type="project" value="EnsemblMetazoa"/>
</dbReference>
<dbReference type="PANTHER" id="PTHR22972:SF7">
    <property type="entry name" value="SERINE_THREONINE-PROTEIN KINASE PINK1, MITOCHONDRIAL"/>
    <property type="match status" value="1"/>
</dbReference>
<evidence type="ECO:0000256" key="7">
    <source>
        <dbReference type="ARBA" id="ARBA00022679"/>
    </source>
</evidence>
<dbReference type="InterPro" id="IPR000719">
    <property type="entry name" value="Prot_kinase_dom"/>
</dbReference>
<keyword evidence="6" id="KW-0723">Serine/threonine-protein kinase</keyword>
<dbReference type="GO" id="GO:0007614">
    <property type="term" value="P:short-term memory"/>
    <property type="evidence" value="ECO:0007669"/>
    <property type="project" value="EnsemblMetazoa"/>
</dbReference>
<dbReference type="GO" id="GO:0043008">
    <property type="term" value="F:ATP-dependent protein binding"/>
    <property type="evidence" value="ECO:0007669"/>
    <property type="project" value="EnsemblMetazoa"/>
</dbReference>
<keyword evidence="7" id="KW-0808">Transferase</keyword>
<dbReference type="GO" id="GO:0005741">
    <property type="term" value="C:mitochondrial outer membrane"/>
    <property type="evidence" value="ECO:0007669"/>
    <property type="project" value="UniProtKB-SubCell"/>
</dbReference>
<evidence type="ECO:0000313" key="22">
    <source>
        <dbReference type="Proteomes" id="UP000009192"/>
    </source>
</evidence>
<evidence type="ECO:0000313" key="21">
    <source>
        <dbReference type="EMBL" id="EDW06589.1"/>
    </source>
</evidence>
<feature type="compositionally biased region" description="Low complexity" evidence="19">
    <location>
        <begin position="279"/>
        <end position="323"/>
    </location>
</feature>
<dbReference type="Proteomes" id="UP000009192">
    <property type="component" value="Unassembled WGS sequence"/>
</dbReference>
<keyword evidence="9" id="KW-0547">Nucleotide-binding</keyword>
<evidence type="ECO:0000256" key="11">
    <source>
        <dbReference type="ARBA" id="ARBA00022787"/>
    </source>
</evidence>
<dbReference type="GO" id="GO:0016006">
    <property type="term" value="C:Nebenkern"/>
    <property type="evidence" value="ECO:0007669"/>
    <property type="project" value="EnsemblMetazoa"/>
</dbReference>
<keyword evidence="10" id="KW-0418">Kinase</keyword>
<dbReference type="InParanoid" id="B4L5Y0"/>
<dbReference type="GO" id="GO:0005524">
    <property type="term" value="F:ATP binding"/>
    <property type="evidence" value="ECO:0007669"/>
    <property type="project" value="UniProtKB-KW"/>
</dbReference>
<keyword evidence="16" id="KW-0496">Mitochondrion</keyword>
<dbReference type="eggNOG" id="KOG4158">
    <property type="taxonomic scope" value="Eukaryota"/>
</dbReference>
<evidence type="ECO:0000256" key="10">
    <source>
        <dbReference type="ARBA" id="ARBA00022777"/>
    </source>
</evidence>
<evidence type="ECO:0000256" key="12">
    <source>
        <dbReference type="ARBA" id="ARBA00022792"/>
    </source>
</evidence>
<evidence type="ECO:0000256" key="8">
    <source>
        <dbReference type="ARBA" id="ARBA00022723"/>
    </source>
</evidence>
<dbReference type="GO" id="GO:0047497">
    <property type="term" value="P:mitochondrion transport along microtubule"/>
    <property type="evidence" value="ECO:0007669"/>
    <property type="project" value="EnsemblMetazoa"/>
</dbReference>
<dbReference type="GO" id="GO:0006511">
    <property type="term" value="P:ubiquitin-dependent protein catabolic process"/>
    <property type="evidence" value="ECO:0007669"/>
    <property type="project" value="EnsemblMetazoa"/>
</dbReference>
<dbReference type="GO" id="GO:0005743">
    <property type="term" value="C:mitochondrial inner membrane"/>
    <property type="evidence" value="ECO:0007669"/>
    <property type="project" value="UniProtKB-SubCell"/>
</dbReference>
<dbReference type="HOGENOM" id="CLU_022208_0_0_1"/>
<evidence type="ECO:0000256" key="9">
    <source>
        <dbReference type="ARBA" id="ARBA00022741"/>
    </source>
</evidence>
<evidence type="ECO:0000256" key="15">
    <source>
        <dbReference type="ARBA" id="ARBA00022946"/>
    </source>
</evidence>
<evidence type="ECO:0000256" key="18">
    <source>
        <dbReference type="ARBA" id="ARBA00048679"/>
    </source>
</evidence>
<dbReference type="EC" id="2.7.11.1" evidence="5"/>
<evidence type="ECO:0000256" key="14">
    <source>
        <dbReference type="ARBA" id="ARBA00022842"/>
    </source>
</evidence>
<dbReference type="GO" id="GO:2000766">
    <property type="term" value="P:negative regulation of cytoplasmic translation"/>
    <property type="evidence" value="ECO:0007669"/>
    <property type="project" value="EnsemblMetazoa"/>
</dbReference>
<evidence type="ECO:0000256" key="4">
    <source>
        <dbReference type="ARBA" id="ARBA00004572"/>
    </source>
</evidence>
<keyword evidence="14" id="KW-0460">Magnesium</keyword>
<dbReference type="GO" id="GO:1903599">
    <property type="term" value="P:positive regulation of autophagy of mitochondrion"/>
    <property type="evidence" value="ECO:0007669"/>
    <property type="project" value="EnsemblMetazoa"/>
</dbReference>
<dbReference type="GO" id="GO:0048749">
    <property type="term" value="P:compound eye development"/>
    <property type="evidence" value="ECO:0007669"/>
    <property type="project" value="EnsemblMetazoa"/>
</dbReference>
<dbReference type="InterPro" id="IPR008271">
    <property type="entry name" value="Ser/Thr_kinase_AS"/>
</dbReference>
<evidence type="ECO:0000256" key="13">
    <source>
        <dbReference type="ARBA" id="ARBA00022840"/>
    </source>
</evidence>
<dbReference type="SUPFAM" id="SSF56112">
    <property type="entry name" value="Protein kinase-like (PK-like)"/>
    <property type="match status" value="1"/>
</dbReference>
<dbReference type="GO" id="GO:0004674">
    <property type="term" value="F:protein serine/threonine kinase activity"/>
    <property type="evidence" value="ECO:0007669"/>
    <property type="project" value="UniProtKB-KW"/>
</dbReference>
<dbReference type="GO" id="GO:1902956">
    <property type="term" value="P:regulation of mitochondrial electron transport, NADH to ubiquinone"/>
    <property type="evidence" value="ECO:0007669"/>
    <property type="project" value="EnsemblMetazoa"/>
</dbReference>
<comment type="subcellular location">
    <subcellularLocation>
        <location evidence="3">Cytoplasm</location>
        <location evidence="3">Cytosol</location>
    </subcellularLocation>
    <subcellularLocation>
        <location evidence="2">Mitochondrion inner membrane</location>
        <topology evidence="2">Single-pass membrane protein</topology>
    </subcellularLocation>
    <subcellularLocation>
        <location evidence="4">Mitochondrion outer membrane</location>
        <topology evidence="4">Single-pass membrane protein</topology>
    </subcellularLocation>
</comment>
<dbReference type="GO" id="GO:1904457">
    <property type="term" value="P:positive regulation of neuronal action potential"/>
    <property type="evidence" value="ECO:0007669"/>
    <property type="project" value="EnsemblMetazoa"/>
</dbReference>
<keyword evidence="12" id="KW-0472">Membrane</keyword>
<dbReference type="OrthoDB" id="1405469at2759"/>
<feature type="compositionally biased region" description="Polar residues" evidence="19">
    <location>
        <begin position="206"/>
        <end position="222"/>
    </location>
</feature>
<accession>B4L5Y0</accession>
<dbReference type="PANTHER" id="PTHR22972">
    <property type="entry name" value="SERINE/THREONINE PROTEIN KINASE"/>
    <property type="match status" value="1"/>
</dbReference>
<dbReference type="InterPro" id="IPR051511">
    <property type="entry name" value="MitoQC_Scaffold_Kinases"/>
</dbReference>
<keyword evidence="13" id="KW-0067">ATP-binding</keyword>
<dbReference type="FunFam" id="1.10.510.10:FF:000930">
    <property type="entry name" value="Blast:Serine/threonine-protein kinase PINK1, mitochondrial"/>
    <property type="match status" value="1"/>
</dbReference>
<reference evidence="21 22" key="1">
    <citation type="journal article" date="2007" name="Nature">
        <title>Evolution of genes and genomes on the Drosophila phylogeny.</title>
        <authorList>
            <consortium name="Drosophila 12 Genomes Consortium"/>
            <person name="Clark A.G."/>
            <person name="Eisen M.B."/>
            <person name="Smith D.R."/>
            <person name="Bergman C.M."/>
            <person name="Oliver B."/>
            <person name="Markow T.A."/>
            <person name="Kaufman T.C."/>
            <person name="Kellis M."/>
            <person name="Gelbart W."/>
            <person name="Iyer V.N."/>
            <person name="Pollard D.A."/>
            <person name="Sackton T.B."/>
            <person name="Larracuente A.M."/>
            <person name="Singh N.D."/>
            <person name="Abad J.P."/>
            <person name="Abt D.N."/>
            <person name="Adryan B."/>
            <person name="Aguade M."/>
            <person name="Akashi H."/>
            <person name="Anderson W.W."/>
            <person name="Aquadro C.F."/>
            <person name="Ardell D.H."/>
            <person name="Arguello R."/>
            <person name="Artieri C.G."/>
            <person name="Barbash D.A."/>
            <person name="Barker D."/>
            <person name="Barsanti P."/>
            <person name="Batterham P."/>
            <person name="Batzoglou S."/>
            <person name="Begun D."/>
            <person name="Bhutkar A."/>
            <person name="Blanco E."/>
            <person name="Bosak S.A."/>
            <person name="Bradley R.K."/>
            <person name="Brand A.D."/>
            <person name="Brent M.R."/>
            <person name="Brooks A.N."/>
            <person name="Brown R.H."/>
            <person name="Butlin R.K."/>
            <person name="Caggese C."/>
            <person name="Calvi B.R."/>
            <person name="Bernardo de Carvalho A."/>
            <person name="Caspi A."/>
            <person name="Castrezana S."/>
            <person name="Celniker S.E."/>
            <person name="Chang J.L."/>
            <person name="Chapple C."/>
            <person name="Chatterji S."/>
            <person name="Chinwalla A."/>
            <person name="Civetta A."/>
            <person name="Clifton S.W."/>
            <person name="Comeron J.M."/>
            <person name="Costello J.C."/>
            <person name="Coyne J.A."/>
            <person name="Daub J."/>
            <person name="David R.G."/>
            <person name="Delcher A.L."/>
            <person name="Delehaunty K."/>
            <person name="Do C.B."/>
            <person name="Ebling H."/>
            <person name="Edwards K."/>
            <person name="Eickbush T."/>
            <person name="Evans J.D."/>
            <person name="Filipski A."/>
            <person name="Findeiss S."/>
            <person name="Freyhult E."/>
            <person name="Fulton L."/>
            <person name="Fulton R."/>
            <person name="Garcia A.C."/>
            <person name="Gardiner A."/>
            <person name="Garfield D.A."/>
            <person name="Garvin B.E."/>
            <person name="Gibson G."/>
            <person name="Gilbert D."/>
            <person name="Gnerre S."/>
            <person name="Godfrey J."/>
            <person name="Good R."/>
            <person name="Gotea V."/>
            <person name="Gravely B."/>
            <person name="Greenberg A.J."/>
            <person name="Griffiths-Jones S."/>
            <person name="Gross S."/>
            <person name="Guigo R."/>
            <person name="Gustafson E.A."/>
            <person name="Haerty W."/>
            <person name="Hahn M.W."/>
            <person name="Halligan D.L."/>
            <person name="Halpern A.L."/>
            <person name="Halter G.M."/>
            <person name="Han M.V."/>
            <person name="Heger A."/>
            <person name="Hillier L."/>
            <person name="Hinrichs A.S."/>
            <person name="Holmes I."/>
            <person name="Hoskins R.A."/>
            <person name="Hubisz M.J."/>
            <person name="Hultmark D."/>
            <person name="Huntley M.A."/>
            <person name="Jaffe D.B."/>
            <person name="Jagadeeshan S."/>
            <person name="Jeck W.R."/>
            <person name="Johnson J."/>
            <person name="Jones C.D."/>
            <person name="Jordan W.C."/>
            <person name="Karpen G.H."/>
            <person name="Kataoka E."/>
            <person name="Keightley P.D."/>
            <person name="Kheradpour P."/>
            <person name="Kirkness E.F."/>
            <person name="Koerich L.B."/>
            <person name="Kristiansen K."/>
            <person name="Kudrna D."/>
            <person name="Kulathinal R.J."/>
            <person name="Kumar S."/>
            <person name="Kwok R."/>
            <person name="Lander E."/>
            <person name="Langley C.H."/>
            <person name="Lapoint R."/>
            <person name="Lazzaro B.P."/>
            <person name="Lee S.J."/>
            <person name="Levesque L."/>
            <person name="Li R."/>
            <person name="Lin C.F."/>
            <person name="Lin M.F."/>
            <person name="Lindblad-Toh K."/>
            <person name="Llopart A."/>
            <person name="Long M."/>
            <person name="Low L."/>
            <person name="Lozovsky E."/>
            <person name="Lu J."/>
            <person name="Luo M."/>
            <person name="Machado C.A."/>
            <person name="Makalowski W."/>
            <person name="Marzo M."/>
            <person name="Matsuda M."/>
            <person name="Matzkin L."/>
            <person name="McAllister B."/>
            <person name="McBride C.S."/>
            <person name="McKernan B."/>
            <person name="McKernan K."/>
            <person name="Mendez-Lago M."/>
            <person name="Minx P."/>
            <person name="Mollenhauer M.U."/>
            <person name="Montooth K."/>
            <person name="Mount S.M."/>
            <person name="Mu X."/>
            <person name="Myers E."/>
            <person name="Negre B."/>
            <person name="Newfeld S."/>
            <person name="Nielsen R."/>
            <person name="Noor M.A."/>
            <person name="O'Grady P."/>
            <person name="Pachter L."/>
            <person name="Papaceit M."/>
            <person name="Parisi M.J."/>
            <person name="Parisi M."/>
            <person name="Parts L."/>
            <person name="Pedersen J.S."/>
            <person name="Pesole G."/>
            <person name="Phillippy A.M."/>
            <person name="Ponting C.P."/>
            <person name="Pop M."/>
            <person name="Porcelli D."/>
            <person name="Powell J.R."/>
            <person name="Prohaska S."/>
            <person name="Pruitt K."/>
            <person name="Puig M."/>
            <person name="Quesneville H."/>
            <person name="Ram K.R."/>
            <person name="Rand D."/>
            <person name="Rasmussen M.D."/>
            <person name="Reed L.K."/>
            <person name="Reenan R."/>
            <person name="Reily A."/>
            <person name="Remington K.A."/>
            <person name="Rieger T.T."/>
            <person name="Ritchie M.G."/>
            <person name="Robin C."/>
            <person name="Rogers Y.H."/>
            <person name="Rohde C."/>
            <person name="Rozas J."/>
            <person name="Rubenfield M.J."/>
            <person name="Ruiz A."/>
            <person name="Russo S."/>
            <person name="Salzberg S.L."/>
            <person name="Sanchez-Gracia A."/>
            <person name="Saranga D.J."/>
            <person name="Sato H."/>
            <person name="Schaeffer S.W."/>
            <person name="Schatz M.C."/>
            <person name="Schlenke T."/>
            <person name="Schwartz R."/>
            <person name="Segarra C."/>
            <person name="Singh R.S."/>
            <person name="Sirot L."/>
            <person name="Sirota M."/>
            <person name="Sisneros N.B."/>
            <person name="Smith C.D."/>
            <person name="Smith T.F."/>
            <person name="Spieth J."/>
            <person name="Stage D.E."/>
            <person name="Stark A."/>
            <person name="Stephan W."/>
            <person name="Strausberg R.L."/>
            <person name="Strempel S."/>
            <person name="Sturgill D."/>
            <person name="Sutton G."/>
            <person name="Sutton G.G."/>
            <person name="Tao W."/>
            <person name="Teichmann S."/>
            <person name="Tobari Y.N."/>
            <person name="Tomimura Y."/>
            <person name="Tsolas J.M."/>
            <person name="Valente V.L."/>
            <person name="Venter E."/>
            <person name="Venter J.C."/>
            <person name="Vicario S."/>
            <person name="Vieira F.G."/>
            <person name="Vilella A.J."/>
            <person name="Villasante A."/>
            <person name="Walenz B."/>
            <person name="Wang J."/>
            <person name="Wasserman M."/>
            <person name="Watts T."/>
            <person name="Wilson D."/>
            <person name="Wilson R.K."/>
            <person name="Wing R.A."/>
            <person name="Wolfner M.F."/>
            <person name="Wong A."/>
            <person name="Wong G.K."/>
            <person name="Wu C.I."/>
            <person name="Wu G."/>
            <person name="Yamamoto D."/>
            <person name="Yang H.P."/>
            <person name="Yang S.P."/>
            <person name="Yorke J.A."/>
            <person name="Yoshida K."/>
            <person name="Zdobnov E."/>
            <person name="Zhang P."/>
            <person name="Zhang Y."/>
            <person name="Zimin A.V."/>
            <person name="Baldwin J."/>
            <person name="Abdouelleil A."/>
            <person name="Abdulkadir J."/>
            <person name="Abebe A."/>
            <person name="Abera B."/>
            <person name="Abreu J."/>
            <person name="Acer S.C."/>
            <person name="Aftuck L."/>
            <person name="Alexander A."/>
            <person name="An P."/>
            <person name="Anderson E."/>
            <person name="Anderson S."/>
            <person name="Arachi H."/>
            <person name="Azer M."/>
            <person name="Bachantsang P."/>
            <person name="Barry A."/>
            <person name="Bayul T."/>
            <person name="Berlin A."/>
            <person name="Bessette D."/>
            <person name="Bloom T."/>
            <person name="Blye J."/>
            <person name="Boguslavskiy L."/>
            <person name="Bonnet C."/>
            <person name="Boukhgalter B."/>
            <person name="Bourzgui I."/>
            <person name="Brown A."/>
            <person name="Cahill P."/>
            <person name="Channer S."/>
            <person name="Cheshatsang Y."/>
            <person name="Chuda L."/>
            <person name="Citroen M."/>
            <person name="Collymore A."/>
            <person name="Cooke P."/>
            <person name="Costello M."/>
            <person name="D'Aco K."/>
            <person name="Daza R."/>
            <person name="De Haan G."/>
            <person name="DeGray S."/>
            <person name="DeMaso C."/>
            <person name="Dhargay N."/>
            <person name="Dooley K."/>
            <person name="Dooley E."/>
            <person name="Doricent M."/>
            <person name="Dorje P."/>
            <person name="Dorjee K."/>
            <person name="Dupes A."/>
            <person name="Elong R."/>
            <person name="Falk J."/>
            <person name="Farina A."/>
            <person name="Faro S."/>
            <person name="Ferguson D."/>
            <person name="Fisher S."/>
            <person name="Foley C.D."/>
            <person name="Franke A."/>
            <person name="Friedrich D."/>
            <person name="Gadbois L."/>
            <person name="Gearin G."/>
            <person name="Gearin C.R."/>
            <person name="Giannoukos G."/>
            <person name="Goode T."/>
            <person name="Graham J."/>
            <person name="Grandbois E."/>
            <person name="Grewal S."/>
            <person name="Gyaltsen K."/>
            <person name="Hafez N."/>
            <person name="Hagos B."/>
            <person name="Hall J."/>
            <person name="Henson C."/>
            <person name="Hollinger A."/>
            <person name="Honan T."/>
            <person name="Huard M.D."/>
            <person name="Hughes L."/>
            <person name="Hurhula B."/>
            <person name="Husby M.E."/>
            <person name="Kamat A."/>
            <person name="Kanga B."/>
            <person name="Kashin S."/>
            <person name="Khazanovich D."/>
            <person name="Kisner P."/>
            <person name="Lance K."/>
            <person name="Lara M."/>
            <person name="Lee W."/>
            <person name="Lennon N."/>
            <person name="Letendre F."/>
            <person name="LeVine R."/>
            <person name="Lipovsky A."/>
            <person name="Liu X."/>
            <person name="Liu J."/>
            <person name="Liu S."/>
            <person name="Lokyitsang T."/>
            <person name="Lokyitsang Y."/>
            <person name="Lubonja R."/>
            <person name="Lui A."/>
            <person name="MacDonald P."/>
            <person name="Magnisalis V."/>
            <person name="Maru K."/>
            <person name="Matthews C."/>
            <person name="McCusker W."/>
            <person name="McDonough S."/>
            <person name="Mehta T."/>
            <person name="Meldrim J."/>
            <person name="Meneus L."/>
            <person name="Mihai O."/>
            <person name="Mihalev A."/>
            <person name="Mihova T."/>
            <person name="Mittelman R."/>
            <person name="Mlenga V."/>
            <person name="Montmayeur A."/>
            <person name="Mulrain L."/>
            <person name="Navidi A."/>
            <person name="Naylor J."/>
            <person name="Negash T."/>
            <person name="Nguyen T."/>
            <person name="Nguyen N."/>
            <person name="Nicol R."/>
            <person name="Norbu C."/>
            <person name="Norbu N."/>
            <person name="Novod N."/>
            <person name="O'Neill B."/>
            <person name="Osman S."/>
            <person name="Markiewicz E."/>
            <person name="Oyono O.L."/>
            <person name="Patti C."/>
            <person name="Phunkhang P."/>
            <person name="Pierre F."/>
            <person name="Priest M."/>
            <person name="Raghuraman S."/>
            <person name="Rege F."/>
            <person name="Reyes R."/>
            <person name="Rise C."/>
            <person name="Rogov P."/>
            <person name="Ross K."/>
            <person name="Ryan E."/>
            <person name="Settipalli S."/>
            <person name="Shea T."/>
            <person name="Sherpa N."/>
            <person name="Shi L."/>
            <person name="Shih D."/>
            <person name="Sparrow T."/>
            <person name="Spaulding J."/>
            <person name="Stalker J."/>
            <person name="Stange-Thomann N."/>
            <person name="Stavropoulos S."/>
            <person name="Stone C."/>
            <person name="Strader C."/>
            <person name="Tesfaye S."/>
            <person name="Thomson T."/>
            <person name="Thoulutsang Y."/>
            <person name="Thoulutsang D."/>
            <person name="Topham K."/>
            <person name="Topping I."/>
            <person name="Tsamla T."/>
            <person name="Vassiliev H."/>
            <person name="Vo A."/>
            <person name="Wangchuk T."/>
            <person name="Wangdi T."/>
            <person name="Weiand M."/>
            <person name="Wilkinson J."/>
            <person name="Wilson A."/>
            <person name="Yadav S."/>
            <person name="Young G."/>
            <person name="Yu Q."/>
            <person name="Zembek L."/>
            <person name="Zhong D."/>
            <person name="Zimmer A."/>
            <person name="Zwirko Z."/>
            <person name="Jaffe D.B."/>
            <person name="Alvarez P."/>
            <person name="Brockman W."/>
            <person name="Butler J."/>
            <person name="Chin C."/>
            <person name="Gnerre S."/>
            <person name="Grabherr M."/>
            <person name="Kleber M."/>
            <person name="Mauceli E."/>
            <person name="MacCallum I."/>
        </authorList>
    </citation>
    <scope>NUCLEOTIDE SEQUENCE [LARGE SCALE GENOMIC DNA]</scope>
    <source>
        <strain evidence="21">TSC#15081-1352.22</strain>
        <strain evidence="22">Tucson 15081-1352.22</strain>
    </source>
</reference>
<dbReference type="GO" id="GO:0061709">
    <property type="term" value="P:reticulophagy"/>
    <property type="evidence" value="ECO:0007669"/>
    <property type="project" value="EnsemblMetazoa"/>
</dbReference>
<dbReference type="SMR" id="B4L5Y0"/>
<dbReference type="GO" id="GO:0090141">
    <property type="term" value="P:positive regulation of mitochondrial fission"/>
    <property type="evidence" value="ECO:0007669"/>
    <property type="project" value="EnsemblMetazoa"/>
</dbReference>
<reference evidence="21" key="2">
    <citation type="journal article" date="2008" name="Bioinformatics">
        <title>Assembly reconciliation.</title>
        <authorList>
            <person name="Zimin A.V."/>
            <person name="Smith D.R."/>
            <person name="Sutton G."/>
            <person name="Yorke J.A."/>
        </authorList>
    </citation>
    <scope>NUCLEOTIDE SEQUENCE</scope>
    <source>
        <strain evidence="21">TSC#15081-1352.22</strain>
    </source>
</reference>
<dbReference type="GO" id="GO:0000266">
    <property type="term" value="P:mitochondrial fission"/>
    <property type="evidence" value="ECO:0007669"/>
    <property type="project" value="EnsemblMetazoa"/>
</dbReference>
<evidence type="ECO:0000259" key="20">
    <source>
        <dbReference type="PROSITE" id="PS50011"/>
    </source>
</evidence>
<dbReference type="GO" id="GO:0010637">
    <property type="term" value="P:negative regulation of mitochondrial fusion"/>
    <property type="evidence" value="ECO:0007669"/>
    <property type="project" value="EnsemblMetazoa"/>
</dbReference>
<dbReference type="GO" id="GO:0006979">
    <property type="term" value="P:response to oxidative stress"/>
    <property type="evidence" value="ECO:0007669"/>
    <property type="project" value="EnsemblMetazoa"/>
</dbReference>
<gene>
    <name evidence="21" type="primary">Dmoj\Tes31</name>
    <name evidence="21" type="ORF">Dmoj_GI21816</name>
</gene>
<dbReference type="GO" id="GO:0048312">
    <property type="term" value="P:intracellular distribution of mitochondria"/>
    <property type="evidence" value="ECO:0007669"/>
    <property type="project" value="EnsemblMetazoa"/>
</dbReference>
<dbReference type="GO" id="GO:0045202">
    <property type="term" value="C:synapse"/>
    <property type="evidence" value="ECO:0007669"/>
    <property type="project" value="GOC"/>
</dbReference>
<keyword evidence="15" id="KW-0809">Transit peptide</keyword>
<keyword evidence="11" id="KW-1000">Mitochondrion outer membrane</keyword>
<proteinExistence type="predicted"/>
<dbReference type="PROSITE" id="PS00108">
    <property type="entry name" value="PROTEIN_KINASE_ST"/>
    <property type="match status" value="1"/>
</dbReference>
<keyword evidence="12" id="KW-0999">Mitochondrion inner membrane</keyword>
<dbReference type="PROSITE" id="PS50011">
    <property type="entry name" value="PROTEIN_KINASE_DOM"/>
    <property type="match status" value="1"/>
</dbReference>
<dbReference type="InterPro" id="IPR011009">
    <property type="entry name" value="Kinase-like_dom_sf"/>
</dbReference>
<keyword evidence="8" id="KW-0479">Metal-binding</keyword>
<evidence type="ECO:0000256" key="19">
    <source>
        <dbReference type="SAM" id="MobiDB-lite"/>
    </source>
</evidence>
<dbReference type="GO" id="GO:0007274">
    <property type="term" value="P:neuromuscular synaptic transmission"/>
    <property type="evidence" value="ECO:0007669"/>
    <property type="project" value="EnsemblMetazoa"/>
</dbReference>
<feature type="region of interest" description="Disordered" evidence="19">
    <location>
        <begin position="278"/>
        <end position="326"/>
    </location>
</feature>
<dbReference type="GO" id="GO:0046872">
    <property type="term" value="F:metal ion binding"/>
    <property type="evidence" value="ECO:0007669"/>
    <property type="project" value="UniProtKB-KW"/>
</dbReference>